<dbReference type="AlphaFoldDB" id="A0A7C9MVK6"/>
<reference evidence="1 2" key="2">
    <citation type="submission" date="2020-03" db="EMBL/GenBank/DDBJ databases">
        <title>Kangsaoukella pontilimi gen. nov., sp. nov., a new member of the family Rhodobacteraceae isolated from a tidal mudflat.</title>
        <authorList>
            <person name="Kim I.S."/>
        </authorList>
    </citation>
    <scope>NUCLEOTIDE SEQUENCE [LARGE SCALE GENOMIC DNA]</scope>
    <source>
        <strain evidence="1 2">GH1-50</strain>
    </source>
</reference>
<sequence length="124" mass="13298">MTMTTLMDAEHLDFDSALRAVAAMLKDAQSANLSVQDHLGQFLDRKIDAASLIQELQTLDRTAQVLADLAAICTHIADGLPADAMGQGVDLRRVVTLDTTRKALHSAQNGITVADDGEDLHLFG</sequence>
<keyword evidence="2" id="KW-1185">Reference proteome</keyword>
<name>A0A7C9MVK6_9RHOB</name>
<comment type="caution">
    <text evidence="1">The sequence shown here is derived from an EMBL/GenBank/DDBJ whole genome shotgun (WGS) entry which is preliminary data.</text>
</comment>
<accession>A0A7C9MVK6</accession>
<proteinExistence type="predicted"/>
<evidence type="ECO:0000313" key="2">
    <source>
        <dbReference type="Proteomes" id="UP000480350"/>
    </source>
</evidence>
<protein>
    <submittedName>
        <fullName evidence="1">Uncharacterized protein</fullName>
    </submittedName>
</protein>
<reference evidence="1 2" key="1">
    <citation type="submission" date="2019-12" db="EMBL/GenBank/DDBJ databases">
        <authorList>
            <person name="Lee S.D."/>
        </authorList>
    </citation>
    <scope>NUCLEOTIDE SEQUENCE [LARGE SCALE GENOMIC DNA]</scope>
    <source>
        <strain evidence="1 2">GH1-50</strain>
    </source>
</reference>
<organism evidence="1 2">
    <name type="scientific">Kangsaoukella pontilimi</name>
    <dbReference type="NCBI Taxonomy" id="2691042"/>
    <lineage>
        <taxon>Bacteria</taxon>
        <taxon>Pseudomonadati</taxon>
        <taxon>Pseudomonadota</taxon>
        <taxon>Alphaproteobacteria</taxon>
        <taxon>Rhodobacterales</taxon>
        <taxon>Paracoccaceae</taxon>
        <taxon>Kangsaoukella</taxon>
    </lineage>
</organism>
<dbReference type="EMBL" id="WUPT01000001">
    <property type="protein sequence ID" value="MXQ06894.1"/>
    <property type="molecule type" value="Genomic_DNA"/>
</dbReference>
<gene>
    <name evidence="1" type="ORF">GQ651_03445</name>
</gene>
<evidence type="ECO:0000313" key="1">
    <source>
        <dbReference type="EMBL" id="MXQ06894.1"/>
    </source>
</evidence>
<dbReference type="Proteomes" id="UP000480350">
    <property type="component" value="Unassembled WGS sequence"/>
</dbReference>